<accession>A0ABP9ZB92</accession>
<evidence type="ECO:0000313" key="4">
    <source>
        <dbReference type="Proteomes" id="UP001473302"/>
    </source>
</evidence>
<reference evidence="3 4" key="1">
    <citation type="submission" date="2024-04" db="EMBL/GenBank/DDBJ databases">
        <title>genome sequences of Mucor flavus KT1a and Helicostylum pulchrum KT1b strains isolated from the surface of a dry-aged beef.</title>
        <authorList>
            <person name="Toyotome T."/>
            <person name="Hosono M."/>
            <person name="Torimaru M."/>
            <person name="Fukuda K."/>
            <person name="Mikami N."/>
        </authorList>
    </citation>
    <scope>NUCLEOTIDE SEQUENCE [LARGE SCALE GENOMIC DNA]</scope>
    <source>
        <strain evidence="3 4">KT1a</strain>
    </source>
</reference>
<feature type="domain" description="FAS1" evidence="2">
    <location>
        <begin position="419"/>
        <end position="564"/>
    </location>
</feature>
<keyword evidence="1" id="KW-0812">Transmembrane</keyword>
<dbReference type="Gene3D" id="2.30.180.10">
    <property type="entry name" value="FAS1 domain"/>
    <property type="match status" value="5"/>
</dbReference>
<feature type="transmembrane region" description="Helical" evidence="1">
    <location>
        <begin position="812"/>
        <end position="831"/>
    </location>
</feature>
<gene>
    <name evidence="3" type="ORF">MFLAVUS_009912</name>
</gene>
<feature type="transmembrane region" description="Helical" evidence="1">
    <location>
        <begin position="744"/>
        <end position="769"/>
    </location>
</feature>
<dbReference type="Pfam" id="PF02469">
    <property type="entry name" value="Fasciclin"/>
    <property type="match status" value="5"/>
</dbReference>
<keyword evidence="4" id="KW-1185">Reference proteome</keyword>
<sequence>MTLKKFTRFIQHIEDSNAISEFKSIKKGTVFAPTNEAFDSHYIAQRKLDKEQLLHHILPVSIKSGEFYDGQVSETEATLHGVTQRLKVRKSLTKDIHVGSDNGQEESHVVEADMDARNGVIHIVDKIVQLPNYLDETLSSVEETKNFLDLAKKAHVDTELKKAKGNTIFVAKDDFFGGDFDPVQKKYLLGQGEGVKDLARYLNHQIVDKIYYSGDFKEGRTDVSTNEGSEDLEINAKHNKLLPSTLTVNGVKVIHSDILSANGVIHVLESPILPKNKDFVKLNARKVLSGMNATRFIELFDKNGLGSYLDDQHGVRTILAPPNDSLDEKSFTLQDPTKNLLKYHIIRGCYKPSELQDGQLLETESHDNLGDAHQRLDVHTDTELLRNNIQFGKSSVLGDPVKVGDNLIIYAISNSLELPKNALDILPTNLDLSTFVATVYASDAKDDIGDAKGVTLFAPNNEAFKRLGLLAKYLLKPESSKKLKQVATYHAVRGIFYENSTRDGEQRQPTLSSGAEITLNKTSDGFFIRGHGAADGDDRNNIGKVVKSDILSSNGVIHIIDRVQVPKALQITNRDLLTVGNTNSLIKLLERADLADEVLDGLDKDSPYTILAPTDRAFGRFNLSQLVENRDKLIRLARSHIIPVALPRLNTGEIFQNNFYYNTDDRDDRKDVPYLGVDIPTLNKDEYIVFSKNVKSGYTVRIKGTLTDYAQVIDLGQSSANGGVIEIDDVLVPKKEKDKSGLPWWAVALIVIASLVGIVLAALGVYAGYRYYQSRHTVIQTIWAALARAYFSDMQFFVLLDATHLYRASRTLGFEPLCTLYHMFAIIMFLSHLLGSSTLIVCGVVLLLSAISYLAAAIMGQAFASTGFLGGTGVDNVV</sequence>
<comment type="caution">
    <text evidence="3">The sequence shown here is derived from an EMBL/GenBank/DDBJ whole genome shotgun (WGS) entry which is preliminary data.</text>
</comment>
<dbReference type="SUPFAM" id="SSF82153">
    <property type="entry name" value="FAS1 domain"/>
    <property type="match status" value="5"/>
</dbReference>
<feature type="transmembrane region" description="Helical" evidence="1">
    <location>
        <begin position="781"/>
        <end position="800"/>
    </location>
</feature>
<dbReference type="EMBL" id="BAABUK010000031">
    <property type="protein sequence ID" value="GAA5816383.1"/>
    <property type="molecule type" value="Genomic_DNA"/>
</dbReference>
<protein>
    <recommendedName>
        <fullName evidence="2">FAS1 domain-containing protein</fullName>
    </recommendedName>
</protein>
<feature type="domain" description="FAS1" evidence="2">
    <location>
        <begin position="280"/>
        <end position="416"/>
    </location>
</feature>
<feature type="domain" description="FAS1" evidence="2">
    <location>
        <begin position="131"/>
        <end position="272"/>
    </location>
</feature>
<feature type="domain" description="FAS1" evidence="2">
    <location>
        <begin position="569"/>
        <end position="731"/>
    </location>
</feature>
<dbReference type="SMART" id="SM00554">
    <property type="entry name" value="FAS1"/>
    <property type="match status" value="5"/>
</dbReference>
<dbReference type="InterPro" id="IPR000782">
    <property type="entry name" value="FAS1_domain"/>
</dbReference>
<dbReference type="PANTHER" id="PTHR10900">
    <property type="entry name" value="PERIOSTIN-RELATED"/>
    <property type="match status" value="1"/>
</dbReference>
<dbReference type="PROSITE" id="PS50213">
    <property type="entry name" value="FAS1"/>
    <property type="match status" value="5"/>
</dbReference>
<keyword evidence="1" id="KW-0472">Membrane</keyword>
<feature type="transmembrane region" description="Helical" evidence="1">
    <location>
        <begin position="837"/>
        <end position="859"/>
    </location>
</feature>
<dbReference type="PANTHER" id="PTHR10900:SF77">
    <property type="entry name" value="FI19380P1"/>
    <property type="match status" value="1"/>
</dbReference>
<evidence type="ECO:0000256" key="1">
    <source>
        <dbReference type="SAM" id="Phobius"/>
    </source>
</evidence>
<evidence type="ECO:0000259" key="2">
    <source>
        <dbReference type="PROSITE" id="PS50213"/>
    </source>
</evidence>
<name>A0ABP9ZB92_9FUNG</name>
<dbReference type="Proteomes" id="UP001473302">
    <property type="component" value="Unassembled WGS sequence"/>
</dbReference>
<organism evidence="3 4">
    <name type="scientific">Mucor flavus</name>
    <dbReference type="NCBI Taxonomy" id="439312"/>
    <lineage>
        <taxon>Eukaryota</taxon>
        <taxon>Fungi</taxon>
        <taxon>Fungi incertae sedis</taxon>
        <taxon>Mucoromycota</taxon>
        <taxon>Mucoromycotina</taxon>
        <taxon>Mucoromycetes</taxon>
        <taxon>Mucorales</taxon>
        <taxon>Mucorineae</taxon>
        <taxon>Mucoraceae</taxon>
        <taxon>Mucor</taxon>
    </lineage>
</organism>
<dbReference type="InterPro" id="IPR050904">
    <property type="entry name" value="Adhesion/Biosynth-related"/>
</dbReference>
<evidence type="ECO:0000313" key="3">
    <source>
        <dbReference type="EMBL" id="GAA5816383.1"/>
    </source>
</evidence>
<proteinExistence type="predicted"/>
<dbReference type="InterPro" id="IPR036378">
    <property type="entry name" value="FAS1_dom_sf"/>
</dbReference>
<feature type="domain" description="FAS1" evidence="2">
    <location>
        <begin position="1"/>
        <end position="128"/>
    </location>
</feature>
<keyword evidence="1" id="KW-1133">Transmembrane helix</keyword>